<dbReference type="AlphaFoldDB" id="A0A1I7S0I0"/>
<dbReference type="Pfam" id="PF04811">
    <property type="entry name" value="Sec23_trunk"/>
    <property type="match status" value="1"/>
</dbReference>
<dbReference type="Proteomes" id="UP000659654">
    <property type="component" value="Unassembled WGS sequence"/>
</dbReference>
<dbReference type="InterPro" id="IPR006896">
    <property type="entry name" value="Sec23/24_trunk_dom"/>
</dbReference>
<dbReference type="OrthoDB" id="49016at2759"/>
<organism evidence="9 11">
    <name type="scientific">Bursaphelenchus xylophilus</name>
    <name type="common">Pinewood nematode worm</name>
    <name type="synonym">Aphelenchoides xylophilus</name>
    <dbReference type="NCBI Taxonomy" id="6326"/>
    <lineage>
        <taxon>Eukaryota</taxon>
        <taxon>Metazoa</taxon>
        <taxon>Ecdysozoa</taxon>
        <taxon>Nematoda</taxon>
        <taxon>Chromadorea</taxon>
        <taxon>Rhabditida</taxon>
        <taxon>Tylenchina</taxon>
        <taxon>Tylenchomorpha</taxon>
        <taxon>Aphelenchoidea</taxon>
        <taxon>Aphelenchoididae</taxon>
        <taxon>Bursaphelenchus</taxon>
    </lineage>
</organism>
<evidence type="ECO:0000256" key="1">
    <source>
        <dbReference type="ARBA" id="ARBA00004299"/>
    </source>
</evidence>
<dbReference type="Proteomes" id="UP000095284">
    <property type="component" value="Unplaced"/>
</dbReference>
<keyword evidence="10" id="KW-1185">Reference proteome</keyword>
<dbReference type="eggNOG" id="KOG1984">
    <property type="taxonomic scope" value="Eukaryota"/>
</dbReference>
<evidence type="ECO:0000259" key="6">
    <source>
        <dbReference type="Pfam" id="PF04811"/>
    </source>
</evidence>
<dbReference type="Proteomes" id="UP000582659">
    <property type="component" value="Unassembled WGS sequence"/>
</dbReference>
<dbReference type="InterPro" id="IPR050550">
    <property type="entry name" value="SEC23_SEC24_subfamily"/>
</dbReference>
<evidence type="ECO:0000313" key="8">
    <source>
        <dbReference type="EMBL" id="CAD5235728.1"/>
    </source>
</evidence>
<dbReference type="GO" id="GO:0070971">
    <property type="term" value="C:endoplasmic reticulum exit site"/>
    <property type="evidence" value="ECO:0007669"/>
    <property type="project" value="TreeGrafter"/>
</dbReference>
<evidence type="ECO:0000256" key="2">
    <source>
        <dbReference type="ARBA" id="ARBA00004397"/>
    </source>
</evidence>
<proteinExistence type="inferred from homology"/>
<feature type="domain" description="Zinc finger Sec23/Sec24-type" evidence="5">
    <location>
        <begin position="101"/>
        <end position="139"/>
    </location>
</feature>
<evidence type="ECO:0000259" key="5">
    <source>
        <dbReference type="Pfam" id="PF04810"/>
    </source>
</evidence>
<dbReference type="GO" id="GO:0005789">
    <property type="term" value="C:endoplasmic reticulum membrane"/>
    <property type="evidence" value="ECO:0007669"/>
    <property type="project" value="UniProtKB-SubCell"/>
</dbReference>
<dbReference type="SUPFAM" id="SSF82919">
    <property type="entry name" value="Zn-finger domain of Sec23/24"/>
    <property type="match status" value="1"/>
</dbReference>
<dbReference type="EMBL" id="CAJFDI010000006">
    <property type="protein sequence ID" value="CAD5235728.1"/>
    <property type="molecule type" value="Genomic_DNA"/>
</dbReference>
<dbReference type="EMBL" id="CAJFCV020000006">
    <property type="protein sequence ID" value="CAG9132265.1"/>
    <property type="molecule type" value="Genomic_DNA"/>
</dbReference>
<evidence type="ECO:0000313" key="11">
    <source>
        <dbReference type="WBParaSite" id="BXY_0650400.1"/>
    </source>
</evidence>
<dbReference type="Gene3D" id="3.40.20.10">
    <property type="entry name" value="Severin"/>
    <property type="match status" value="1"/>
</dbReference>
<dbReference type="Pfam" id="PF04810">
    <property type="entry name" value="zf-Sec23_Sec24"/>
    <property type="match status" value="1"/>
</dbReference>
<dbReference type="Gene3D" id="2.30.30.380">
    <property type="entry name" value="Zn-finger domain of Sec23/24"/>
    <property type="match status" value="1"/>
</dbReference>
<dbReference type="SUPFAM" id="SSF81995">
    <property type="entry name" value="beta-sandwich domain of Sec23/24"/>
    <property type="match status" value="1"/>
</dbReference>
<dbReference type="InterPro" id="IPR036180">
    <property type="entry name" value="Gelsolin-like_dom_sf"/>
</dbReference>
<sequence>MSKEPCVDEYLLENQETWEGRCFDTGHDVANAPPFPSTNFVAVDNGNPNPKHIRSSMYRIPRSGRNYKDLNVPLSVTVTPFAVLEHPDENPAQFRPNEGNPPNCGQCGGFMSAHTIFDPSGQNFECRFCGSKTPVPSEYFGYVDENGYRLDRNYRPELCRGTYDLILEDGTDNSTPLYVFLIDISSASKECELLQAVLDNLIKHLESITNTEGHPQPRATVILVDEYLHILDIRNPHRPGLCSITDFDEIFLPYREELISTPEAIICALKRLNHPLESLIHPNPDRPSILGPGLEFALRLFEEFGRVGKVLVFLAKRPTKNVQGVVIERNELGNGSEWTPDKRYLEPLTQYYPLLANKFLDKGVGIDLFSCSRGDIDLATIGQLSVVTGGNIYWYDDFLAEYDGEALYRDISFSLETEQGFNVEMEFRTSKFIRITSIHGAPTSSTSCSNDLENIRKVRFGSLNSTIQFDLDIGAKISALPEKVLIQAATKFVDKYGRTRRRILNLCLGTTTDCEEVVNNLDWSVWTSHYLKLATFRVRQGDWCVAETRKSLMRSLVISLASIRRRFGAHIKQTSLFIPPTMRMCPLVQHAISNNLKLFPTKAPKPDEYAFYFMAIQRFGPEEALKFVIPRVYKLNIYEEVEDYDEAYAASRIFHYLKRPANYFLSEKSMYLIENGCSGYIWIGMNADPDDVRSYLGITEGKLDLRASFKVLSIDTPENRFVHNVIAYLNNGRPRQLSIQITRSQSASTYQAESLLVEDEHTLEVRSYSRFLRELHSNIQMMSM</sequence>
<evidence type="ECO:0000259" key="7">
    <source>
        <dbReference type="Pfam" id="PF08033"/>
    </source>
</evidence>
<dbReference type="InterPro" id="IPR006895">
    <property type="entry name" value="Znf_Sec23_Sec24"/>
</dbReference>
<dbReference type="GO" id="GO:0008270">
    <property type="term" value="F:zinc ion binding"/>
    <property type="evidence" value="ECO:0007669"/>
    <property type="project" value="InterPro"/>
</dbReference>
<dbReference type="Gene3D" id="2.60.40.1670">
    <property type="entry name" value="beta-sandwich domain of Sec23/24"/>
    <property type="match status" value="1"/>
</dbReference>
<accession>A0A1I7S0I0</accession>
<dbReference type="GO" id="GO:0030127">
    <property type="term" value="C:COPII vesicle coat"/>
    <property type="evidence" value="ECO:0007669"/>
    <property type="project" value="InterPro"/>
</dbReference>
<comment type="similarity">
    <text evidence="3">Belongs to the SEC23/SEC24 family. SEC24 subfamily.</text>
</comment>
<dbReference type="PANTHER" id="PTHR13803">
    <property type="entry name" value="SEC24-RELATED PROTEIN"/>
    <property type="match status" value="1"/>
</dbReference>
<name>A0A1I7S0I0_BURXY</name>
<dbReference type="PANTHER" id="PTHR13803:SF36">
    <property type="entry name" value="TYPE A VON WILLEBRAND FACTOR DOMAIN-CONTAINING PROTEIN"/>
    <property type="match status" value="1"/>
</dbReference>
<dbReference type="InterPro" id="IPR036465">
    <property type="entry name" value="vWFA_dom_sf"/>
</dbReference>
<protein>
    <submittedName>
        <fullName evidence="8">(pine wood nematode) hypothetical protein</fullName>
    </submittedName>
</protein>
<keyword evidence="4" id="KW-0968">Cytoplasmic vesicle</keyword>
<dbReference type="InterPro" id="IPR029006">
    <property type="entry name" value="ADF-H/Gelsolin-like_dom_sf"/>
</dbReference>
<dbReference type="SUPFAM" id="SSF82754">
    <property type="entry name" value="C-terminal, gelsolin-like domain of Sec23/24"/>
    <property type="match status" value="1"/>
</dbReference>
<gene>
    <name evidence="8" type="ORF">BXYJ_LOCUS15819</name>
</gene>
<dbReference type="GO" id="GO:0000149">
    <property type="term" value="F:SNARE binding"/>
    <property type="evidence" value="ECO:0007669"/>
    <property type="project" value="TreeGrafter"/>
</dbReference>
<dbReference type="InterPro" id="IPR036174">
    <property type="entry name" value="Znf_Sec23_Sec24_sf"/>
</dbReference>
<dbReference type="Gene3D" id="3.40.50.410">
    <property type="entry name" value="von Willebrand factor, type A domain"/>
    <property type="match status" value="1"/>
</dbReference>
<dbReference type="Gene3D" id="1.20.120.730">
    <property type="entry name" value="Sec23/Sec24 helical domain"/>
    <property type="match status" value="1"/>
</dbReference>
<dbReference type="WBParaSite" id="BXY_0650400.1">
    <property type="protein sequence ID" value="BXY_0650400.1"/>
    <property type="gene ID" value="BXY_0650400"/>
</dbReference>
<dbReference type="Pfam" id="PF08033">
    <property type="entry name" value="Sec23_BS"/>
    <property type="match status" value="1"/>
</dbReference>
<comment type="subcellular location">
    <subcellularLocation>
        <location evidence="1">Cytoplasmic vesicle</location>
        <location evidence="1">COPII-coated vesicle membrane</location>
        <topology evidence="1">Peripheral membrane protein</topology>
        <orientation evidence="1">Cytoplasmic side</orientation>
    </subcellularLocation>
    <subcellularLocation>
        <location evidence="2">Endoplasmic reticulum membrane</location>
        <topology evidence="2">Peripheral membrane protein</topology>
        <orientation evidence="2">Cytoplasmic side</orientation>
    </subcellularLocation>
</comment>
<feature type="domain" description="Sec23/Sec24 trunk" evidence="6">
    <location>
        <begin position="174"/>
        <end position="411"/>
    </location>
</feature>
<dbReference type="SMR" id="A0A1I7S0I0"/>
<dbReference type="SUPFAM" id="SSF53300">
    <property type="entry name" value="vWA-like"/>
    <property type="match status" value="1"/>
</dbReference>
<evidence type="ECO:0000256" key="3">
    <source>
        <dbReference type="ARBA" id="ARBA00008334"/>
    </source>
</evidence>
<evidence type="ECO:0000256" key="4">
    <source>
        <dbReference type="ARBA" id="ARBA00023329"/>
    </source>
</evidence>
<dbReference type="GO" id="GO:0090110">
    <property type="term" value="P:COPII-coated vesicle cargo loading"/>
    <property type="evidence" value="ECO:0007669"/>
    <property type="project" value="TreeGrafter"/>
</dbReference>
<reference evidence="8" key="2">
    <citation type="submission" date="2020-09" db="EMBL/GenBank/DDBJ databases">
        <authorList>
            <person name="Kikuchi T."/>
        </authorList>
    </citation>
    <scope>NUCLEOTIDE SEQUENCE</scope>
    <source>
        <strain evidence="8">Ka4C1</strain>
    </source>
</reference>
<reference evidence="11" key="1">
    <citation type="submission" date="2016-11" db="UniProtKB">
        <authorList>
            <consortium name="WormBaseParasite"/>
        </authorList>
    </citation>
    <scope>IDENTIFICATION</scope>
</reference>
<dbReference type="InterPro" id="IPR012990">
    <property type="entry name" value="Beta-sandwich_Sec23_24"/>
</dbReference>
<evidence type="ECO:0000313" key="10">
    <source>
        <dbReference type="Proteomes" id="UP000659654"/>
    </source>
</evidence>
<dbReference type="GO" id="GO:0006886">
    <property type="term" value="P:intracellular protein transport"/>
    <property type="evidence" value="ECO:0007669"/>
    <property type="project" value="InterPro"/>
</dbReference>
<feature type="domain" description="Sec23/Sec24 beta-sandwich" evidence="7">
    <location>
        <begin position="420"/>
        <end position="510"/>
    </location>
</feature>
<evidence type="ECO:0000313" key="9">
    <source>
        <dbReference type="Proteomes" id="UP000095284"/>
    </source>
</evidence>